<evidence type="ECO:0000256" key="5">
    <source>
        <dbReference type="ARBA" id="ARBA00011738"/>
    </source>
</evidence>
<evidence type="ECO:0000313" key="19">
    <source>
        <dbReference type="EMBL" id="GGB45380.1"/>
    </source>
</evidence>
<evidence type="ECO:0000256" key="10">
    <source>
        <dbReference type="ARBA" id="ARBA00023211"/>
    </source>
</evidence>
<keyword evidence="6 14" id="KW-0479">Metal-binding</keyword>
<feature type="domain" description="AGAO-like N2" evidence="18">
    <location>
        <begin position="24"/>
        <end position="100"/>
    </location>
</feature>
<organism evidence="19 20">
    <name type="scientific">Gordonia jinhuaensis</name>
    <dbReference type="NCBI Taxonomy" id="1517702"/>
    <lineage>
        <taxon>Bacteria</taxon>
        <taxon>Bacillati</taxon>
        <taxon>Actinomycetota</taxon>
        <taxon>Actinomycetes</taxon>
        <taxon>Mycobacteriales</taxon>
        <taxon>Gordoniaceae</taxon>
        <taxon>Gordonia</taxon>
    </lineage>
</organism>
<dbReference type="GO" id="GO:0008131">
    <property type="term" value="F:primary methylamine oxidase activity"/>
    <property type="evidence" value="ECO:0007669"/>
    <property type="project" value="UniProtKB-EC"/>
</dbReference>
<dbReference type="PANTHER" id="PTHR10638:SF86">
    <property type="entry name" value="COPPER AMINE OXIDASE 1-RELATED"/>
    <property type="match status" value="1"/>
</dbReference>
<evidence type="ECO:0000256" key="7">
    <source>
        <dbReference type="ARBA" id="ARBA00022772"/>
    </source>
</evidence>
<dbReference type="Pfam" id="PF02728">
    <property type="entry name" value="Cu_amine_oxidN3"/>
    <property type="match status" value="1"/>
</dbReference>
<dbReference type="NCBIfam" id="NF008559">
    <property type="entry name" value="PRK11504.1"/>
    <property type="match status" value="1"/>
</dbReference>
<proteinExistence type="inferred from homology"/>
<dbReference type="InterPro" id="IPR015798">
    <property type="entry name" value="Cu_amine_oxidase_C"/>
</dbReference>
<feature type="domain" description="Copper amine oxidase catalytic" evidence="16">
    <location>
        <begin position="233"/>
        <end position="630"/>
    </location>
</feature>
<comment type="subunit">
    <text evidence="5">Homodimer.</text>
</comment>
<comment type="PTM">
    <text evidence="13 14">Topaquinone (TPQ) is generated by copper-dependent autoxidation of a specific tyrosyl residue.</text>
</comment>
<keyword evidence="10" id="KW-0464">Manganese</keyword>
<comment type="caution">
    <text evidence="19">The sequence shown here is derived from an EMBL/GenBank/DDBJ whole genome shotgun (WGS) entry which is preliminary data.</text>
</comment>
<evidence type="ECO:0000256" key="12">
    <source>
        <dbReference type="PIRSR" id="PIRSR600269-50"/>
    </source>
</evidence>
<evidence type="ECO:0000256" key="9">
    <source>
        <dbReference type="ARBA" id="ARBA00023008"/>
    </source>
</evidence>
<keyword evidence="20" id="KW-1185">Reference proteome</keyword>
<protein>
    <recommendedName>
        <fullName evidence="14">Amine oxidase</fullName>
        <ecNumber evidence="14">1.4.3.-</ecNumber>
    </recommendedName>
</protein>
<comment type="cofactor">
    <cofactor evidence="1">
        <name>Cu cation</name>
        <dbReference type="ChEBI" id="CHEBI:23378"/>
    </cofactor>
</comment>
<keyword evidence="8 14" id="KW-0560">Oxidoreductase</keyword>
<accession>A0A916THF5</accession>
<dbReference type="InterPro" id="IPR015802">
    <property type="entry name" value="Cu_amine_oxidase_N3"/>
</dbReference>
<dbReference type="EC" id="1.4.3.-" evidence="14"/>
<dbReference type="Pfam" id="PF01179">
    <property type="entry name" value="Cu_amine_oxid"/>
    <property type="match status" value="1"/>
</dbReference>
<sequence length="645" mass="71315">MTTLESQHTTTGSDSPRPLARLSADEISQVREILAGADLVTPTTRFVYVGLDEPVKAEVLAHAAGEAPAPDRRASVLLLDVTTGVASENIVSLNSQSLVSCTPIDNATGQVPILDTEFEIVMEFLAKEPRWAEALAERGVDVAKTVTVPLSAGSYGYENELGKRIVRSFAFVMNDEKDLPWAHPVDGLCAYVDISTPELIDIIDYRQYPVPAESGDYLDPEIAGEPLTGLKPIEITQPEGASFSVDGEHVEWTNWSVDVGFDAREGLILRNISYLDRPVCYRASIDEMVVPYGDPSPNRFWQNYFDTGEYLFGRYVNSLTLGCDCLGEIHYFDVTLSDEQGTPKVIANGICMHEEDYGTLWKHTDLFTGTSEVRRQRRLVISFFTTVGNYDYGFFWYFYLDGTIECEAKLTGIAFTAAYPEEGSDYQSHVAPGLGLPYHQHLFNARLDMTVDGVANAVDEIDAVSLPVSDTNPWGNAFTAKTTRLTSESQAARSADASVGRTWHIVNTEKTDRLGHHPGYALHTAQTPKLLADPSSSIAKRAAFTTRELWVTAYDPSQRYAAGRFVNQSDGSDGLPAWQQADRPIDGEDIVVWHTFGLTHFPRSEDWPIMPVDYAGFSLKPYNFCEKSPVMNVPPSTAKHCCAHE</sequence>
<evidence type="ECO:0000256" key="6">
    <source>
        <dbReference type="ARBA" id="ARBA00022723"/>
    </source>
</evidence>
<feature type="domain" description="Copper amine oxidase N3-terminal" evidence="17">
    <location>
        <begin position="112"/>
        <end position="210"/>
    </location>
</feature>
<evidence type="ECO:0000256" key="8">
    <source>
        <dbReference type="ARBA" id="ARBA00023002"/>
    </source>
</evidence>
<gene>
    <name evidence="19" type="ORF">GCM10011489_36010</name>
</gene>
<dbReference type="InterPro" id="IPR049947">
    <property type="entry name" value="Cu_Am_Ox_Cu-bd"/>
</dbReference>
<evidence type="ECO:0000256" key="13">
    <source>
        <dbReference type="PIRSR" id="PIRSR600269-51"/>
    </source>
</evidence>
<name>A0A916THF5_9ACTN</name>
<dbReference type="InterPro" id="IPR054157">
    <property type="entry name" value="AGAO-like_N2"/>
</dbReference>
<evidence type="ECO:0000259" key="17">
    <source>
        <dbReference type="Pfam" id="PF02728"/>
    </source>
</evidence>
<dbReference type="GO" id="GO:0009308">
    <property type="term" value="P:amine metabolic process"/>
    <property type="evidence" value="ECO:0007669"/>
    <property type="project" value="UniProtKB-UniRule"/>
</dbReference>
<dbReference type="InterPro" id="IPR049948">
    <property type="entry name" value="Cu_Am_ox_TPQ-bd"/>
</dbReference>
<evidence type="ECO:0000256" key="1">
    <source>
        <dbReference type="ARBA" id="ARBA00001935"/>
    </source>
</evidence>
<dbReference type="InterPro" id="IPR000269">
    <property type="entry name" value="Cu_amine_oxidase"/>
</dbReference>
<dbReference type="SUPFAM" id="SSF49998">
    <property type="entry name" value="Amine oxidase catalytic domain"/>
    <property type="match status" value="1"/>
</dbReference>
<dbReference type="InterPro" id="IPR016182">
    <property type="entry name" value="Cu_amine_oxidase_N-reg"/>
</dbReference>
<dbReference type="InterPro" id="IPR036460">
    <property type="entry name" value="Cu_amine_oxidase_C_sf"/>
</dbReference>
<evidence type="ECO:0000259" key="18">
    <source>
        <dbReference type="Pfam" id="PF21994"/>
    </source>
</evidence>
<dbReference type="SUPFAM" id="SSF54416">
    <property type="entry name" value="Amine oxidase N-terminal region"/>
    <property type="match status" value="2"/>
</dbReference>
<feature type="modified residue" description="2',4',5'-topaquinone" evidence="13">
    <location>
        <position position="390"/>
    </location>
</feature>
<dbReference type="RefSeq" id="WP_188588442.1">
    <property type="nucleotide sequence ID" value="NZ_BMGC01000043.1"/>
</dbReference>
<dbReference type="AlphaFoldDB" id="A0A916THF5"/>
<evidence type="ECO:0000256" key="14">
    <source>
        <dbReference type="RuleBase" id="RU000672"/>
    </source>
</evidence>
<comment type="similarity">
    <text evidence="4 14">Belongs to the copper/topaquinone oxidase family.</text>
</comment>
<comment type="cofactor">
    <cofactor evidence="2">
        <name>Mn(2+)</name>
        <dbReference type="ChEBI" id="CHEBI:29035"/>
    </cofactor>
</comment>
<comment type="cofactor">
    <cofactor evidence="14">
        <name>Cu cation</name>
        <dbReference type="ChEBI" id="CHEBI:23378"/>
    </cofactor>
    <text evidence="14">Contains 1 topaquinone per subunit.</text>
</comment>
<dbReference type="Proteomes" id="UP000621454">
    <property type="component" value="Unassembled WGS sequence"/>
</dbReference>
<feature type="region of interest" description="Disordered" evidence="15">
    <location>
        <begin position="1"/>
        <end position="20"/>
    </location>
</feature>
<reference evidence="19" key="2">
    <citation type="submission" date="2020-09" db="EMBL/GenBank/DDBJ databases">
        <authorList>
            <person name="Sun Q."/>
            <person name="Zhou Y."/>
        </authorList>
    </citation>
    <scope>NUCLEOTIDE SEQUENCE</scope>
    <source>
        <strain evidence="19">CGMCC 1.12827</strain>
    </source>
</reference>
<dbReference type="EMBL" id="BMGC01000043">
    <property type="protein sequence ID" value="GGB45380.1"/>
    <property type="molecule type" value="Genomic_DNA"/>
</dbReference>
<evidence type="ECO:0000256" key="11">
    <source>
        <dbReference type="ARBA" id="ARBA00048032"/>
    </source>
</evidence>
<evidence type="ECO:0000256" key="15">
    <source>
        <dbReference type="SAM" id="MobiDB-lite"/>
    </source>
</evidence>
<dbReference type="Pfam" id="PF21994">
    <property type="entry name" value="AGAO-like_N2"/>
    <property type="match status" value="1"/>
</dbReference>
<feature type="active site" description="Proton acceptor" evidence="12">
    <location>
        <position position="306"/>
    </location>
</feature>
<dbReference type="Gene3D" id="3.10.450.40">
    <property type="match status" value="2"/>
</dbReference>
<dbReference type="GO" id="GO:0005507">
    <property type="term" value="F:copper ion binding"/>
    <property type="evidence" value="ECO:0007669"/>
    <property type="project" value="InterPro"/>
</dbReference>
<feature type="compositionally biased region" description="Polar residues" evidence="15">
    <location>
        <begin position="1"/>
        <end position="14"/>
    </location>
</feature>
<evidence type="ECO:0000259" key="16">
    <source>
        <dbReference type="Pfam" id="PF01179"/>
    </source>
</evidence>
<dbReference type="PANTHER" id="PTHR10638">
    <property type="entry name" value="COPPER AMINE OXIDASE"/>
    <property type="match status" value="1"/>
</dbReference>
<evidence type="ECO:0000256" key="2">
    <source>
        <dbReference type="ARBA" id="ARBA00001936"/>
    </source>
</evidence>
<dbReference type="Gene3D" id="2.70.98.20">
    <property type="entry name" value="Copper amine oxidase, catalytic domain"/>
    <property type="match status" value="1"/>
</dbReference>
<feature type="active site" description="Schiff-base intermediate with substrate; via topaquinone" evidence="12">
    <location>
        <position position="390"/>
    </location>
</feature>
<keyword evidence="9 14" id="KW-0186">Copper</keyword>
<keyword evidence="7 12" id="KW-0801">TPQ</keyword>
<dbReference type="PROSITE" id="PS01165">
    <property type="entry name" value="COPPER_AMINE_OXID_2"/>
    <property type="match status" value="1"/>
</dbReference>
<comment type="catalytic activity">
    <reaction evidence="11">
        <text>a primary methyl amine + O2 + H2O = an aldehyde + H2O2 + NH4(+)</text>
        <dbReference type="Rhea" id="RHEA:16153"/>
        <dbReference type="ChEBI" id="CHEBI:15377"/>
        <dbReference type="ChEBI" id="CHEBI:15379"/>
        <dbReference type="ChEBI" id="CHEBI:16240"/>
        <dbReference type="ChEBI" id="CHEBI:17478"/>
        <dbReference type="ChEBI" id="CHEBI:28938"/>
        <dbReference type="ChEBI" id="CHEBI:228804"/>
        <dbReference type="EC" id="1.4.3.21"/>
    </reaction>
</comment>
<dbReference type="GO" id="GO:0048038">
    <property type="term" value="F:quinone binding"/>
    <property type="evidence" value="ECO:0007669"/>
    <property type="project" value="InterPro"/>
</dbReference>
<reference evidence="19" key="1">
    <citation type="journal article" date="2014" name="Int. J. Syst. Evol. Microbiol.">
        <title>Complete genome sequence of Corynebacterium casei LMG S-19264T (=DSM 44701T), isolated from a smear-ripened cheese.</title>
        <authorList>
            <consortium name="US DOE Joint Genome Institute (JGI-PGF)"/>
            <person name="Walter F."/>
            <person name="Albersmeier A."/>
            <person name="Kalinowski J."/>
            <person name="Ruckert C."/>
        </authorList>
    </citation>
    <scope>NUCLEOTIDE SEQUENCE</scope>
    <source>
        <strain evidence="19">CGMCC 1.12827</strain>
    </source>
</reference>
<evidence type="ECO:0000256" key="3">
    <source>
        <dbReference type="ARBA" id="ARBA00001947"/>
    </source>
</evidence>
<evidence type="ECO:0000256" key="4">
    <source>
        <dbReference type="ARBA" id="ARBA00007983"/>
    </source>
</evidence>
<dbReference type="PROSITE" id="PS01164">
    <property type="entry name" value="COPPER_AMINE_OXID_1"/>
    <property type="match status" value="1"/>
</dbReference>
<evidence type="ECO:0000313" key="20">
    <source>
        <dbReference type="Proteomes" id="UP000621454"/>
    </source>
</evidence>
<comment type="cofactor">
    <cofactor evidence="3">
        <name>Zn(2+)</name>
        <dbReference type="ChEBI" id="CHEBI:29105"/>
    </cofactor>
</comment>